<sequence length="566" mass="63026">MEVKAMTHLGDRIGLVGLAGVFVLAGALAWIGGDSRADESVVDLSDPRIGNLTAYISAQCYTRTEDDSGRVSNPCFTCHTRGRIPTYLDDHDLQLSYSLPGDALANPWTNLQVDRSARVAAIGDAAILDYVRTDNYRDAQGRPILAETLTRDLPDTWDLDGNGQWDGYVPDAYFDFDEAGFDRTPDGGYSGWRAFGYHPFPGTFWPTNGSTDDVLIRLPAVFQRNADGRFDLSIYRVNLAIVESLVRRRDVRLDPVDEIAVGLDLDDDGILGEATRLVFDWAPLEGRSMSYAGQAGALQSKGELHLAAGLFPEGTEFLHSVRYIDLDEAGAVRLAARMKELRYARKNAWYSYAELKGINDREGAERALDPDILKSVPGDFERGMFTQGWVYQGFIEDGQGSLRPQSQEETLFCMGCHGGIGATTDTIFSFPRRLGYETYRHGWFHWSQHGLAGIPEPRLEDGSYEYSRYLEINGAGDEFRANTEVMERFFDADGNLLPERIQALHEDMGTLLLPSAERALTLDKAYRVIVEEQSFIRGRDATVEPPLNVHESLIQNQATGVEEPSF</sequence>
<dbReference type="eggNOG" id="COG2010">
    <property type="taxonomic scope" value="Bacteria"/>
</dbReference>
<protein>
    <submittedName>
        <fullName evidence="1">Uncharacterized protein</fullName>
    </submittedName>
</protein>
<evidence type="ECO:0000313" key="1">
    <source>
        <dbReference type="EMBL" id="EXJ16647.1"/>
    </source>
</evidence>
<keyword evidence="2" id="KW-1185">Reference proteome</keyword>
<name>W9VKN7_9GAMM</name>
<dbReference type="Proteomes" id="UP000019460">
    <property type="component" value="Unassembled WGS sequence"/>
</dbReference>
<proteinExistence type="predicted"/>
<dbReference type="PATRIC" id="fig|1249627.3.peg.706"/>
<organism evidence="1 2">
    <name type="scientific">Imhoffiella purpurea</name>
    <dbReference type="NCBI Taxonomy" id="1249627"/>
    <lineage>
        <taxon>Bacteria</taxon>
        <taxon>Pseudomonadati</taxon>
        <taxon>Pseudomonadota</taxon>
        <taxon>Gammaproteobacteria</taxon>
        <taxon>Chromatiales</taxon>
        <taxon>Chromatiaceae</taxon>
        <taxon>Imhoffiella</taxon>
    </lineage>
</organism>
<dbReference type="EMBL" id="AONC01000009">
    <property type="protein sequence ID" value="EXJ16647.1"/>
    <property type="molecule type" value="Genomic_DNA"/>
</dbReference>
<dbReference type="STRING" id="1249627.D779_4200"/>
<dbReference type="AlphaFoldDB" id="W9VKN7"/>
<comment type="caution">
    <text evidence="1">The sequence shown here is derived from an EMBL/GenBank/DDBJ whole genome shotgun (WGS) entry which is preliminary data.</text>
</comment>
<evidence type="ECO:0000313" key="2">
    <source>
        <dbReference type="Proteomes" id="UP000019460"/>
    </source>
</evidence>
<accession>W9VKN7</accession>
<reference evidence="1 2" key="1">
    <citation type="submission" date="2012-11" db="EMBL/GenBank/DDBJ databases">
        <title>Genome assembly of Thiorhodococcus sp. AK35.</title>
        <authorList>
            <person name="Nupur N."/>
            <person name="Khatri I."/>
            <person name="Subramanian S."/>
            <person name="Pinnaka A."/>
        </authorList>
    </citation>
    <scope>NUCLEOTIDE SEQUENCE [LARGE SCALE GENOMIC DNA]</scope>
    <source>
        <strain evidence="1 2">AK35</strain>
    </source>
</reference>
<gene>
    <name evidence="1" type="ORF">D779_4200</name>
</gene>